<dbReference type="NCBIfam" id="TIGR03361">
    <property type="entry name" value="VI_Rhs_Vgr"/>
    <property type="match status" value="1"/>
</dbReference>
<comment type="similarity">
    <text evidence="1">Belongs to the VgrG protein family.</text>
</comment>
<evidence type="ECO:0000259" key="5">
    <source>
        <dbReference type="Pfam" id="PF10106"/>
    </source>
</evidence>
<dbReference type="InterPro" id="IPR028244">
    <property type="entry name" value="T6SS_Rhs_Vgr_dom"/>
</dbReference>
<evidence type="ECO:0000256" key="2">
    <source>
        <dbReference type="SAM" id="Coils"/>
    </source>
</evidence>
<evidence type="ECO:0000259" key="4">
    <source>
        <dbReference type="Pfam" id="PF04717"/>
    </source>
</evidence>
<protein>
    <submittedName>
        <fullName evidence="7">Type VI secretion system secreted protein VgrG</fullName>
    </submittedName>
</protein>
<accession>A0ABX9SJD4</accession>
<feature type="domain" description="Putative type VI secretion system Rhs element associated Vgr" evidence="6">
    <location>
        <begin position="498"/>
        <end position="602"/>
    </location>
</feature>
<evidence type="ECO:0000256" key="3">
    <source>
        <dbReference type="SAM" id="MobiDB-lite"/>
    </source>
</evidence>
<evidence type="ECO:0000259" key="6">
    <source>
        <dbReference type="Pfam" id="PF13296"/>
    </source>
</evidence>
<evidence type="ECO:0000313" key="8">
    <source>
        <dbReference type="Proteomes" id="UP000280955"/>
    </source>
</evidence>
<dbReference type="InterPro" id="IPR037026">
    <property type="entry name" value="Vgr_OB-fold_dom_sf"/>
</dbReference>
<dbReference type="SUPFAM" id="SSF69255">
    <property type="entry name" value="gp5 N-terminal domain-like"/>
    <property type="match status" value="1"/>
</dbReference>
<dbReference type="NCBIfam" id="TIGR01646">
    <property type="entry name" value="vgr_GE"/>
    <property type="match status" value="1"/>
</dbReference>
<dbReference type="InterPro" id="IPR006533">
    <property type="entry name" value="T6SS_Vgr_RhsGE"/>
</dbReference>
<dbReference type="Proteomes" id="UP000280955">
    <property type="component" value="Unassembled WGS sequence"/>
</dbReference>
<dbReference type="InterPro" id="IPR017847">
    <property type="entry name" value="T6SS_RhsGE_Vgr_subset"/>
</dbReference>
<name>A0ABX9SJD4_9GAMM</name>
<gene>
    <name evidence="7" type="ORF">BDD30_3870</name>
</gene>
<evidence type="ECO:0000313" key="7">
    <source>
        <dbReference type="EMBL" id="RKS57227.1"/>
    </source>
</evidence>
<comment type="caution">
    <text evidence="7">The sequence shown here is derived from an EMBL/GenBank/DDBJ whole genome shotgun (WGS) entry which is preliminary data.</text>
</comment>
<proteinExistence type="inferred from homology"/>
<feature type="coiled-coil region" evidence="2">
    <location>
        <begin position="588"/>
        <end position="629"/>
    </location>
</feature>
<feature type="region of interest" description="Disordered" evidence="3">
    <location>
        <begin position="800"/>
        <end position="826"/>
    </location>
</feature>
<organism evidence="7 8">
    <name type="scientific">Photorhabdus asymbiotica</name>
    <dbReference type="NCBI Taxonomy" id="291112"/>
    <lineage>
        <taxon>Bacteria</taxon>
        <taxon>Pseudomonadati</taxon>
        <taxon>Pseudomonadota</taxon>
        <taxon>Gammaproteobacteria</taxon>
        <taxon>Enterobacterales</taxon>
        <taxon>Morganellaceae</taxon>
        <taxon>Photorhabdus</taxon>
    </lineage>
</organism>
<dbReference type="Pfam" id="PF13296">
    <property type="entry name" value="T6SS_Vgr"/>
    <property type="match status" value="1"/>
</dbReference>
<feature type="domain" description="Gp5/Type VI secretion system Vgr protein OB-fold" evidence="4">
    <location>
        <begin position="412"/>
        <end position="478"/>
    </location>
</feature>
<dbReference type="Pfam" id="PF05954">
    <property type="entry name" value="Phage_GPD"/>
    <property type="match status" value="1"/>
</dbReference>
<dbReference type="RefSeq" id="WP_015834456.1">
    <property type="nucleotide sequence ID" value="NC_012962.1"/>
</dbReference>
<sequence length="842" mass="93897">MTVSTPALIFEHSRYKLDVRKNTAPLDILAFTGREALSQPFCYTIEFTSPVKTIEPGQMLMHKAAFTLHSPRVNPGIRGMPIIPPMPLRTLYGVISRFRLLSTSHDESRYEVTLVPRLALLANSHQSAIYQNMSVPEIVEKILRERHGFRGQDFLFTLARTYPKREQVMQYGEDDLRFVQRLLAEVGIWYKLTADERLKIDVVEFYDKQRHYQFNVYLPALDPSGMHGRDTDAVWGMETAHQVVEGKILTRDYNYRDAQPQYGMDVEADVTRGDPTVYGEAYHYINHYRVLGNRYAIEPEAESGVFYARLHHERYLNQQTRLRGLTTSATLVPGQELKVQGEAPEVFRQGVIITEITSSARRDASFVMAFTAIPYSETVCFRPALIPKPVMAGTLPARVSSTTVNDRYGDIDKDGLYRVSFDFDRATWPQGGESLWVRLARPYAGDTYGFHWPLLIGTEVAIAFEGGDPDRPYIAHALHDSKHPDPVTLYNYKRNVLRTPANNKLRMDDERGKEHIKLSTEYGGKSQLNLGHLVDSQRPHPNKRGEGFELRTDDWGAIRAGKGLFISADKQATAGGPVLEMQAAISQLQQAQALTEALRGAAETAQAELADLQHQKALLSDTLTELKKSALLLSAPEGIAQTTAKSLQLSAGDNVIVTSGKNTDFSVLKKFTVAAGGMISLFAEKLGIKLFASRGRVEIQAQGDAMGLEALKDITVSSHEGKVIISAKQEILLACGGGYIRIGNGQVECGAPAHIIQRAGEWQKFGGQSFNQMASQRETTDFSITPQVLWAFDDSPVNNQNGLLHNQDNSQQPLTTGSDGETAKQQQLGVEKMKFYLTEDKE</sequence>
<dbReference type="Gene3D" id="2.30.110.50">
    <property type="match status" value="2"/>
</dbReference>
<dbReference type="InterPro" id="IPR006531">
    <property type="entry name" value="Gp5/Vgr_OB"/>
</dbReference>
<dbReference type="Pfam" id="PF10106">
    <property type="entry name" value="DUF2345"/>
    <property type="match status" value="1"/>
</dbReference>
<feature type="domain" description="DUF2345" evidence="5">
    <location>
        <begin position="621"/>
        <end position="767"/>
    </location>
</feature>
<keyword evidence="8" id="KW-1185">Reference proteome</keyword>
<dbReference type="EMBL" id="RBLJ01000004">
    <property type="protein sequence ID" value="RKS57227.1"/>
    <property type="molecule type" value="Genomic_DNA"/>
</dbReference>
<dbReference type="Gene3D" id="2.40.50.230">
    <property type="entry name" value="Gp5 N-terminal domain"/>
    <property type="match status" value="1"/>
</dbReference>
<evidence type="ECO:0000256" key="1">
    <source>
        <dbReference type="ARBA" id="ARBA00005558"/>
    </source>
</evidence>
<reference evidence="7 8" key="1">
    <citation type="submission" date="2018-10" db="EMBL/GenBank/DDBJ databases">
        <title>Genomic Encyclopedia of Archaeal and Bacterial Type Strains, Phase II (KMG-II): from individual species to whole genera.</title>
        <authorList>
            <person name="Goeker M."/>
        </authorList>
    </citation>
    <scope>NUCLEOTIDE SEQUENCE [LARGE SCALE GENOMIC DNA]</scope>
    <source>
        <strain evidence="7 8">DSM 15149</strain>
    </source>
</reference>
<dbReference type="InterPro" id="IPR018769">
    <property type="entry name" value="VgrG2_DUF2345"/>
</dbReference>
<keyword evidence="2" id="KW-0175">Coiled coil</keyword>
<dbReference type="SUPFAM" id="SSF69279">
    <property type="entry name" value="Phage tail proteins"/>
    <property type="match status" value="2"/>
</dbReference>
<dbReference type="Pfam" id="PF04717">
    <property type="entry name" value="Phage_base_V"/>
    <property type="match status" value="1"/>
</dbReference>